<dbReference type="GO" id="GO:0045892">
    <property type="term" value="P:negative regulation of DNA-templated transcription"/>
    <property type="evidence" value="ECO:0007669"/>
    <property type="project" value="InterPro"/>
</dbReference>
<keyword evidence="10" id="KW-0234">DNA repair</keyword>
<dbReference type="GO" id="GO:0006281">
    <property type="term" value="P:DNA repair"/>
    <property type="evidence" value="ECO:0007669"/>
    <property type="project" value="UniProtKB-KW"/>
</dbReference>
<dbReference type="PROSITE" id="PS50943">
    <property type="entry name" value="HTH_CROC1"/>
    <property type="match status" value="1"/>
</dbReference>
<dbReference type="GO" id="GO:0003677">
    <property type="term" value="F:DNA binding"/>
    <property type="evidence" value="ECO:0007669"/>
    <property type="project" value="UniProtKB-KW"/>
</dbReference>
<dbReference type="Proteomes" id="UP000093514">
    <property type="component" value="Unassembled WGS sequence"/>
</dbReference>
<dbReference type="NCBIfam" id="TIGR00498">
    <property type="entry name" value="lexA"/>
    <property type="match status" value="1"/>
</dbReference>
<dbReference type="RefSeq" id="WP_068714363.1">
    <property type="nucleotide sequence ID" value="NZ_LWDV01000003.1"/>
</dbReference>
<keyword evidence="11" id="KW-0742">SOS response</keyword>
<reference evidence="14 15" key="2">
    <citation type="submission" date="2016-08" db="EMBL/GenBank/DDBJ databases">
        <title>Orenia metallireducens sp. nov. strain Z6, a Novel Metal-reducing Firmicute from the Deep Subsurface.</title>
        <authorList>
            <person name="Maxim B.I."/>
            <person name="Kenneth K."/>
            <person name="Flynn T.M."/>
            <person name="Oloughlin E.J."/>
            <person name="Locke R.A."/>
            <person name="Weber J.R."/>
            <person name="Egan S.M."/>
            <person name="Mackie R.I."/>
            <person name="Cann I.K."/>
        </authorList>
    </citation>
    <scope>NUCLEOTIDE SEQUENCE [LARGE SCALE GENOMIC DNA]</scope>
    <source>
        <strain evidence="14 15">Z6</strain>
    </source>
</reference>
<dbReference type="InterPro" id="IPR010982">
    <property type="entry name" value="Lambda_DNA-bd_dom_sf"/>
</dbReference>
<evidence type="ECO:0000256" key="10">
    <source>
        <dbReference type="ARBA" id="ARBA00023204"/>
    </source>
</evidence>
<feature type="domain" description="HTH cro/C1-type" evidence="13">
    <location>
        <begin position="8"/>
        <end position="62"/>
    </location>
</feature>
<dbReference type="SMART" id="SM00530">
    <property type="entry name" value="HTH_XRE"/>
    <property type="match status" value="1"/>
</dbReference>
<comment type="caution">
    <text evidence="14">The sequence shown here is derived from an EMBL/GenBank/DDBJ whole genome shotgun (WGS) entry which is preliminary data.</text>
</comment>
<dbReference type="Pfam" id="PF00717">
    <property type="entry name" value="Peptidase_S24"/>
    <property type="match status" value="1"/>
</dbReference>
<keyword evidence="4" id="KW-0227">DNA damage</keyword>
<dbReference type="CDD" id="cd06529">
    <property type="entry name" value="S24_LexA-like"/>
    <property type="match status" value="1"/>
</dbReference>
<gene>
    <name evidence="14" type="ORF">U472_00320</name>
</gene>
<dbReference type="PRINTS" id="PR00726">
    <property type="entry name" value="LEXASERPTASE"/>
</dbReference>
<evidence type="ECO:0000256" key="2">
    <source>
        <dbReference type="ARBA" id="ARBA00022491"/>
    </source>
</evidence>
<keyword evidence="8" id="KW-0238">DNA-binding</keyword>
<dbReference type="GO" id="GO:0004252">
    <property type="term" value="F:serine-type endopeptidase activity"/>
    <property type="evidence" value="ECO:0007669"/>
    <property type="project" value="InterPro"/>
</dbReference>
<dbReference type="GO" id="GO:0009432">
    <property type="term" value="P:SOS response"/>
    <property type="evidence" value="ECO:0007669"/>
    <property type="project" value="UniProtKB-KW"/>
</dbReference>
<dbReference type="SUPFAM" id="SSF51306">
    <property type="entry name" value="LexA/Signal peptidase"/>
    <property type="match status" value="1"/>
</dbReference>
<evidence type="ECO:0000256" key="3">
    <source>
        <dbReference type="ARBA" id="ARBA00022705"/>
    </source>
</evidence>
<evidence type="ECO:0000259" key="13">
    <source>
        <dbReference type="PROSITE" id="PS50943"/>
    </source>
</evidence>
<protein>
    <submittedName>
        <fullName evidence="14">Repressor LexA</fullName>
    </submittedName>
</protein>
<evidence type="ECO:0000256" key="12">
    <source>
        <dbReference type="RuleBase" id="RU003991"/>
    </source>
</evidence>
<evidence type="ECO:0000256" key="5">
    <source>
        <dbReference type="ARBA" id="ARBA00022801"/>
    </source>
</evidence>
<reference evidence="15" key="1">
    <citation type="submission" date="2016-07" db="EMBL/GenBank/DDBJ databases">
        <authorList>
            <person name="Florea S."/>
            <person name="Webb J.S."/>
            <person name="Jaromczyk J."/>
            <person name="Schardl C.L."/>
        </authorList>
    </citation>
    <scope>NUCLEOTIDE SEQUENCE [LARGE SCALE GENOMIC DNA]</scope>
    <source>
        <strain evidence="15">Z6</strain>
    </source>
</reference>
<name>A0A1C0ADB8_9FIRM</name>
<evidence type="ECO:0000256" key="7">
    <source>
        <dbReference type="ARBA" id="ARBA00023015"/>
    </source>
</evidence>
<dbReference type="CDD" id="cd00093">
    <property type="entry name" value="HTH_XRE"/>
    <property type="match status" value="1"/>
</dbReference>
<dbReference type="InterPro" id="IPR039418">
    <property type="entry name" value="LexA-like"/>
</dbReference>
<dbReference type="InterPro" id="IPR001387">
    <property type="entry name" value="Cro/C1-type_HTH"/>
</dbReference>
<organism evidence="14 15">
    <name type="scientific">Orenia metallireducens</name>
    <dbReference type="NCBI Taxonomy" id="1413210"/>
    <lineage>
        <taxon>Bacteria</taxon>
        <taxon>Bacillati</taxon>
        <taxon>Bacillota</taxon>
        <taxon>Clostridia</taxon>
        <taxon>Halanaerobiales</taxon>
        <taxon>Halobacteroidaceae</taxon>
        <taxon>Orenia</taxon>
    </lineage>
</organism>
<dbReference type="Gene3D" id="1.10.260.40">
    <property type="entry name" value="lambda repressor-like DNA-binding domains"/>
    <property type="match status" value="1"/>
</dbReference>
<dbReference type="GO" id="GO:0006260">
    <property type="term" value="P:DNA replication"/>
    <property type="evidence" value="ECO:0007669"/>
    <property type="project" value="UniProtKB-KW"/>
</dbReference>
<evidence type="ECO:0000256" key="6">
    <source>
        <dbReference type="ARBA" id="ARBA00022813"/>
    </source>
</evidence>
<keyword evidence="2" id="KW-0678">Repressor</keyword>
<evidence type="ECO:0000256" key="9">
    <source>
        <dbReference type="ARBA" id="ARBA00023163"/>
    </source>
</evidence>
<keyword evidence="7" id="KW-0805">Transcription regulation</keyword>
<dbReference type="InterPro" id="IPR015927">
    <property type="entry name" value="Peptidase_S24_S26A/B/C"/>
</dbReference>
<dbReference type="InterPro" id="IPR050077">
    <property type="entry name" value="LexA_repressor"/>
</dbReference>
<dbReference type="Pfam" id="PF01381">
    <property type="entry name" value="HTH_3"/>
    <property type="match status" value="1"/>
</dbReference>
<keyword evidence="15" id="KW-1185">Reference proteome</keyword>
<accession>A0A1C0ADB8</accession>
<evidence type="ECO:0000256" key="8">
    <source>
        <dbReference type="ARBA" id="ARBA00023125"/>
    </source>
</evidence>
<evidence type="ECO:0000313" key="15">
    <source>
        <dbReference type="Proteomes" id="UP000093514"/>
    </source>
</evidence>
<dbReference type="EMBL" id="LWDV01000003">
    <property type="protein sequence ID" value="OCL28635.1"/>
    <property type="molecule type" value="Genomic_DNA"/>
</dbReference>
<dbReference type="SUPFAM" id="SSF47413">
    <property type="entry name" value="lambda repressor-like DNA-binding domains"/>
    <property type="match status" value="1"/>
</dbReference>
<dbReference type="InterPro" id="IPR006200">
    <property type="entry name" value="LexA"/>
</dbReference>
<dbReference type="InterPro" id="IPR036286">
    <property type="entry name" value="LexA/Signal_pep-like_sf"/>
</dbReference>
<dbReference type="OrthoDB" id="1863057at2"/>
<evidence type="ECO:0000256" key="4">
    <source>
        <dbReference type="ARBA" id="ARBA00022763"/>
    </source>
</evidence>
<dbReference type="Gene3D" id="2.10.109.10">
    <property type="entry name" value="Umud Fragment, subunit A"/>
    <property type="match status" value="1"/>
</dbReference>
<keyword evidence="3" id="KW-0235">DNA replication</keyword>
<dbReference type="InterPro" id="IPR006197">
    <property type="entry name" value="Peptidase_S24_LexA"/>
</dbReference>
<keyword evidence="5 12" id="KW-0378">Hydrolase</keyword>
<keyword evidence="9" id="KW-0804">Transcription</keyword>
<dbReference type="AlphaFoldDB" id="A0A1C0ADB8"/>
<evidence type="ECO:0000256" key="1">
    <source>
        <dbReference type="ARBA" id="ARBA00007484"/>
    </source>
</evidence>
<proteinExistence type="inferred from homology"/>
<comment type="similarity">
    <text evidence="1 12">Belongs to the peptidase S24 family.</text>
</comment>
<sequence>MNTLGDRLRELRNQKGLNIREAAENLDVNKNTLSRYENNKRKPDSEFIEKAANYYNVNTDYLLGRVNFRDKLPENAQIINPDDMVKIPIVGCVSCGIPLLAEENIIGYELVDKNSINGGTYFYLKAQGDSMVGARIYEGDLVLVRQQEDIENGEIAVVMVNDEATLKRIYKTDNKIILQPENPRYKPIQLCEGNVRIIGKVVEVKFKFE</sequence>
<dbReference type="PANTHER" id="PTHR33516:SF2">
    <property type="entry name" value="LEXA REPRESSOR-RELATED"/>
    <property type="match status" value="1"/>
</dbReference>
<dbReference type="PANTHER" id="PTHR33516">
    <property type="entry name" value="LEXA REPRESSOR"/>
    <property type="match status" value="1"/>
</dbReference>
<keyword evidence="6 12" id="KW-0068">Autocatalytic cleavage</keyword>
<evidence type="ECO:0000256" key="11">
    <source>
        <dbReference type="ARBA" id="ARBA00023236"/>
    </source>
</evidence>
<evidence type="ECO:0000313" key="14">
    <source>
        <dbReference type="EMBL" id="OCL28635.1"/>
    </source>
</evidence>